<dbReference type="RefSeq" id="WP_137615161.1">
    <property type="nucleotide sequence ID" value="NZ_BJDI01000002.1"/>
</dbReference>
<dbReference type="SMART" id="SM00382">
    <property type="entry name" value="AAA"/>
    <property type="match status" value="1"/>
</dbReference>
<dbReference type="InterPro" id="IPR027417">
    <property type="entry name" value="P-loop_NTPase"/>
</dbReference>
<evidence type="ECO:0000313" key="6">
    <source>
        <dbReference type="EMBL" id="MFC6201520.1"/>
    </source>
</evidence>
<name>A0ABW1SIS6_9LACO</name>
<dbReference type="InterPro" id="IPR003593">
    <property type="entry name" value="AAA+_ATPase"/>
</dbReference>
<dbReference type="Gene3D" id="3.40.50.300">
    <property type="entry name" value="P-loop containing nucleotide triphosphate hydrolases"/>
    <property type="match status" value="1"/>
</dbReference>
<dbReference type="PANTHER" id="PTHR43335">
    <property type="entry name" value="ABC TRANSPORTER, ATP-BINDING PROTEIN"/>
    <property type="match status" value="1"/>
</dbReference>
<dbReference type="Proteomes" id="UP001596171">
    <property type="component" value="Unassembled WGS sequence"/>
</dbReference>
<evidence type="ECO:0000256" key="1">
    <source>
        <dbReference type="ARBA" id="ARBA00005417"/>
    </source>
</evidence>
<accession>A0ABW1SIS6</accession>
<dbReference type="EMBL" id="JBHSSE010000016">
    <property type="protein sequence ID" value="MFC6201520.1"/>
    <property type="molecule type" value="Genomic_DNA"/>
</dbReference>
<dbReference type="PROSITE" id="PS50893">
    <property type="entry name" value="ABC_TRANSPORTER_2"/>
    <property type="match status" value="1"/>
</dbReference>
<evidence type="ECO:0000259" key="5">
    <source>
        <dbReference type="PROSITE" id="PS50893"/>
    </source>
</evidence>
<evidence type="ECO:0000313" key="7">
    <source>
        <dbReference type="Proteomes" id="UP001596171"/>
    </source>
</evidence>
<dbReference type="PANTHER" id="PTHR43335:SF8">
    <property type="entry name" value="ABC TRANSPORTER, ATP-BINDING PROTEIN"/>
    <property type="match status" value="1"/>
</dbReference>
<dbReference type="InterPro" id="IPR003439">
    <property type="entry name" value="ABC_transporter-like_ATP-bd"/>
</dbReference>
<comment type="caution">
    <text evidence="6">The sequence shown here is derived from an EMBL/GenBank/DDBJ whole genome shotgun (WGS) entry which is preliminary data.</text>
</comment>
<keyword evidence="3" id="KW-0547">Nucleotide-binding</keyword>
<evidence type="ECO:0000256" key="3">
    <source>
        <dbReference type="ARBA" id="ARBA00022741"/>
    </source>
</evidence>
<evidence type="ECO:0000256" key="2">
    <source>
        <dbReference type="ARBA" id="ARBA00022448"/>
    </source>
</evidence>
<dbReference type="InterPro" id="IPR017871">
    <property type="entry name" value="ABC_transporter-like_CS"/>
</dbReference>
<protein>
    <submittedName>
        <fullName evidence="6">ATP-binding cassette domain-containing protein</fullName>
    </submittedName>
</protein>
<sequence>MTETILKIQDLVKQYAGRTVIDHVSLEIKRGMIYGLIGENGAGKSTIMRLIMGLTHYDQGQITLFGQHDELGLQAGRRKIGQSIETPALYPELTARQNMAVQAANAGVGESEVTDLLRQMGLSDTGKKLVKNFSLGMRQRLAIAQTLISHPELLILDEPINGLDPAGIIEIRTIIQRLASEQGITVLISSHILDELSQVATDYGILHHGQLIQELSQAELAEKTRRYVDLVVDDAKQAVVVLDQMAITDYTVSDAHRLQIFAAVSVPELTRQLVAADIAVERIGMTNQKLEDYFMSVTEG</sequence>
<keyword evidence="2" id="KW-0813">Transport</keyword>
<keyword evidence="4 6" id="KW-0067">ATP-binding</keyword>
<feature type="domain" description="ABC transporter" evidence="5">
    <location>
        <begin position="6"/>
        <end position="233"/>
    </location>
</feature>
<reference evidence="7" key="1">
    <citation type="journal article" date="2019" name="Int. J. Syst. Evol. Microbiol.">
        <title>The Global Catalogue of Microorganisms (GCM) 10K type strain sequencing project: providing services to taxonomists for standard genome sequencing and annotation.</title>
        <authorList>
            <consortium name="The Broad Institute Genomics Platform"/>
            <consortium name="The Broad Institute Genome Sequencing Center for Infectious Disease"/>
            <person name="Wu L."/>
            <person name="Ma J."/>
        </authorList>
    </citation>
    <scope>NUCLEOTIDE SEQUENCE [LARGE SCALE GENOMIC DNA]</scope>
    <source>
        <strain evidence="7">CCM 8930</strain>
    </source>
</reference>
<comment type="similarity">
    <text evidence="1">Belongs to the ABC transporter superfamily.</text>
</comment>
<dbReference type="PROSITE" id="PS00211">
    <property type="entry name" value="ABC_TRANSPORTER_1"/>
    <property type="match status" value="1"/>
</dbReference>
<gene>
    <name evidence="6" type="ORF">ACFP1L_06505</name>
</gene>
<keyword evidence="7" id="KW-1185">Reference proteome</keyword>
<dbReference type="SUPFAM" id="SSF52540">
    <property type="entry name" value="P-loop containing nucleoside triphosphate hydrolases"/>
    <property type="match status" value="1"/>
</dbReference>
<dbReference type="Pfam" id="PF00005">
    <property type="entry name" value="ABC_tran"/>
    <property type="match status" value="1"/>
</dbReference>
<organism evidence="6 7">
    <name type="scientific">Lactiplantibacillus nangangensis</name>
    <dbReference type="NCBI Taxonomy" id="2559917"/>
    <lineage>
        <taxon>Bacteria</taxon>
        <taxon>Bacillati</taxon>
        <taxon>Bacillota</taxon>
        <taxon>Bacilli</taxon>
        <taxon>Lactobacillales</taxon>
        <taxon>Lactobacillaceae</taxon>
        <taxon>Lactiplantibacillus</taxon>
    </lineage>
</organism>
<dbReference type="GO" id="GO:0005524">
    <property type="term" value="F:ATP binding"/>
    <property type="evidence" value="ECO:0007669"/>
    <property type="project" value="UniProtKB-KW"/>
</dbReference>
<evidence type="ECO:0000256" key="4">
    <source>
        <dbReference type="ARBA" id="ARBA00022840"/>
    </source>
</evidence>
<proteinExistence type="inferred from homology"/>